<dbReference type="Proteomes" id="UP001344447">
    <property type="component" value="Unassembled WGS sequence"/>
</dbReference>
<feature type="region of interest" description="Disordered" evidence="1">
    <location>
        <begin position="27"/>
        <end position="50"/>
    </location>
</feature>
<dbReference type="EMBL" id="JAVFKY010000002">
    <property type="protein sequence ID" value="KAK5580777.1"/>
    <property type="molecule type" value="Genomic_DNA"/>
</dbReference>
<keyword evidence="3" id="KW-1185">Reference proteome</keyword>
<gene>
    <name evidence="2" type="ORF">RB653_000801</name>
</gene>
<proteinExistence type="predicted"/>
<evidence type="ECO:0000313" key="3">
    <source>
        <dbReference type="Proteomes" id="UP001344447"/>
    </source>
</evidence>
<evidence type="ECO:0000313" key="2">
    <source>
        <dbReference type="EMBL" id="KAK5580777.1"/>
    </source>
</evidence>
<name>A0AAN7YY64_9MYCE</name>
<comment type="caution">
    <text evidence="2">The sequence shown here is derived from an EMBL/GenBank/DDBJ whole genome shotgun (WGS) entry which is preliminary data.</text>
</comment>
<reference evidence="2 3" key="1">
    <citation type="submission" date="2023-11" db="EMBL/GenBank/DDBJ databases">
        <title>Dfirmibasis_genome.</title>
        <authorList>
            <person name="Edelbroek B."/>
            <person name="Kjellin J."/>
            <person name="Jerlstrom-Hultqvist J."/>
            <person name="Soderbom F."/>
        </authorList>
    </citation>
    <scope>NUCLEOTIDE SEQUENCE [LARGE SCALE GENOMIC DNA]</scope>
    <source>
        <strain evidence="2 3">TNS-C-14</strain>
    </source>
</reference>
<organism evidence="2 3">
    <name type="scientific">Dictyostelium firmibasis</name>
    <dbReference type="NCBI Taxonomy" id="79012"/>
    <lineage>
        <taxon>Eukaryota</taxon>
        <taxon>Amoebozoa</taxon>
        <taxon>Evosea</taxon>
        <taxon>Eumycetozoa</taxon>
        <taxon>Dictyostelia</taxon>
        <taxon>Dictyosteliales</taxon>
        <taxon>Dictyosteliaceae</taxon>
        <taxon>Dictyostelium</taxon>
    </lineage>
</organism>
<sequence>MGFPFLPGPSSGQNKQGPHVYYVYNTQSIPKQSSSNTNTQMGNSRTIMGP</sequence>
<dbReference type="AlphaFoldDB" id="A0AAN7YY64"/>
<protein>
    <submittedName>
        <fullName evidence="2">Uncharacterized protein</fullName>
    </submittedName>
</protein>
<accession>A0AAN7YY64</accession>
<evidence type="ECO:0000256" key="1">
    <source>
        <dbReference type="SAM" id="MobiDB-lite"/>
    </source>
</evidence>